<protein>
    <submittedName>
        <fullName evidence="1">Uncharacterized protein</fullName>
    </submittedName>
</protein>
<reference evidence="1 2" key="1">
    <citation type="submission" date="2021-03" db="EMBL/GenBank/DDBJ databases">
        <authorList>
            <person name="Gilmore M.S."/>
            <person name="Schwartzman J."/>
            <person name="Van Tyne D."/>
            <person name="Martin M."/>
            <person name="Earl A.M."/>
            <person name="Manson A.L."/>
            <person name="Straub T."/>
            <person name="Salamzade R."/>
            <person name="Saavedra J."/>
            <person name="Lebreton F."/>
            <person name="Prichula J."/>
            <person name="Schaufler K."/>
            <person name="Gaca A."/>
            <person name="Sgardioli B."/>
            <person name="Wagenaar J."/>
            <person name="Strong T."/>
        </authorList>
    </citation>
    <scope>NUCLEOTIDE SEQUENCE [LARGE SCALE GENOMIC DNA]</scope>
    <source>
        <strain evidence="1 2">DIV2402</strain>
    </source>
</reference>
<dbReference type="Proteomes" id="UP000664701">
    <property type="component" value="Chromosome"/>
</dbReference>
<gene>
    <name evidence="1" type="ORF">DOK78_002609</name>
</gene>
<dbReference type="RefSeq" id="WP_207871860.1">
    <property type="nucleotide sequence ID" value="NZ_CP147251.1"/>
</dbReference>
<sequence length="67" mass="8260">MENKSSFESRWVHATSEQQERYRSLIKKYQYIQWNDKEKSYLLWLCNLDIHTLDTLEDVFEKLEQSS</sequence>
<dbReference type="EMBL" id="CP147251">
    <property type="protein sequence ID" value="WYJ77969.1"/>
    <property type="molecule type" value="Genomic_DNA"/>
</dbReference>
<evidence type="ECO:0000313" key="2">
    <source>
        <dbReference type="Proteomes" id="UP000664701"/>
    </source>
</evidence>
<keyword evidence="2" id="KW-1185">Reference proteome</keyword>
<reference evidence="1 2" key="2">
    <citation type="submission" date="2024-03" db="EMBL/GenBank/DDBJ databases">
        <title>The Genome Sequence of Enterococcus sp. DIV2402.</title>
        <authorList>
            <consortium name="The Broad Institute Genomics Platform"/>
            <consortium name="The Broad Institute Microbial Omics Core"/>
            <consortium name="The Broad Institute Genomic Center for Infectious Diseases"/>
            <person name="Earl A."/>
            <person name="Manson A."/>
            <person name="Gilmore M."/>
            <person name="Schwartman J."/>
            <person name="Shea T."/>
            <person name="Abouelleil A."/>
            <person name="Cao P."/>
            <person name="Chapman S."/>
            <person name="Cusick C."/>
            <person name="Young S."/>
            <person name="Neafsey D."/>
            <person name="Nusbaum C."/>
            <person name="Birren B."/>
        </authorList>
    </citation>
    <scope>NUCLEOTIDE SEQUENCE [LARGE SCALE GENOMIC DNA]</scope>
    <source>
        <strain evidence="1 2">DIV2402</strain>
    </source>
</reference>
<proteinExistence type="predicted"/>
<organism evidence="1 2">
    <name type="scientific">Candidatus Enterococcus lowellii</name>
    <dbReference type="NCBI Taxonomy" id="2230877"/>
    <lineage>
        <taxon>Bacteria</taxon>
        <taxon>Bacillati</taxon>
        <taxon>Bacillota</taxon>
        <taxon>Bacilli</taxon>
        <taxon>Lactobacillales</taxon>
        <taxon>Enterococcaceae</taxon>
        <taxon>Enterococcus</taxon>
    </lineage>
</organism>
<accession>A0ABZ2SQA8</accession>
<evidence type="ECO:0000313" key="1">
    <source>
        <dbReference type="EMBL" id="WYJ77969.1"/>
    </source>
</evidence>
<name>A0ABZ2SQA8_9ENTE</name>